<evidence type="ECO:0000256" key="1">
    <source>
        <dbReference type="SAM" id="MobiDB-lite"/>
    </source>
</evidence>
<dbReference type="VEuPathDB" id="FungiDB:MELLADRAFT_111144"/>
<organism evidence="3">
    <name type="scientific">Melampsora larici-populina (strain 98AG31 / pathotype 3-4-7)</name>
    <name type="common">Poplar leaf rust fungus</name>
    <dbReference type="NCBI Taxonomy" id="747676"/>
    <lineage>
        <taxon>Eukaryota</taxon>
        <taxon>Fungi</taxon>
        <taxon>Dikarya</taxon>
        <taxon>Basidiomycota</taxon>
        <taxon>Pucciniomycotina</taxon>
        <taxon>Pucciniomycetes</taxon>
        <taxon>Pucciniales</taxon>
        <taxon>Melampsoraceae</taxon>
        <taxon>Melampsora</taxon>
    </lineage>
</organism>
<feature type="region of interest" description="Disordered" evidence="1">
    <location>
        <begin position="1"/>
        <end position="62"/>
    </location>
</feature>
<dbReference type="AlphaFoldDB" id="F4S262"/>
<evidence type="ECO:0000313" key="2">
    <source>
        <dbReference type="EMBL" id="EGG01312.1"/>
    </source>
</evidence>
<dbReference type="HOGENOM" id="CLU_2050153_0_0_1"/>
<dbReference type="InParanoid" id="F4S262"/>
<dbReference type="KEGG" id="mlr:MELLADRAFT_111144"/>
<gene>
    <name evidence="2" type="ORF">MELLADRAFT_111144</name>
</gene>
<dbReference type="RefSeq" id="XP_007415413.1">
    <property type="nucleotide sequence ID" value="XM_007415351.1"/>
</dbReference>
<proteinExistence type="predicted"/>
<keyword evidence="3" id="KW-1185">Reference proteome</keyword>
<feature type="compositionally biased region" description="Low complexity" evidence="1">
    <location>
        <begin position="49"/>
        <end position="59"/>
    </location>
</feature>
<feature type="compositionally biased region" description="Polar residues" evidence="1">
    <location>
        <begin position="17"/>
        <end position="26"/>
    </location>
</feature>
<dbReference type="EMBL" id="GL883139">
    <property type="protein sequence ID" value="EGG01312.1"/>
    <property type="molecule type" value="Genomic_DNA"/>
</dbReference>
<accession>F4S262</accession>
<name>F4S262_MELLP</name>
<sequence length="120" mass="14246">MSLLPNQSQEPSHHPVRTNTHFTLSFQHSHQHQQEQQYKDEHEMTSLRNPNQANSSNNNIKKLFPKRSFGDIAMTKPNKRRRMILIAMKMMVKVLRFVKFKDTTECKESDHRHAYCTALR</sequence>
<evidence type="ECO:0000313" key="3">
    <source>
        <dbReference type="Proteomes" id="UP000001072"/>
    </source>
</evidence>
<dbReference type="GeneID" id="18924292"/>
<dbReference type="Proteomes" id="UP000001072">
    <property type="component" value="Unassembled WGS sequence"/>
</dbReference>
<protein>
    <submittedName>
        <fullName evidence="2">Uncharacterized protein</fullName>
    </submittedName>
</protein>
<feature type="compositionally biased region" description="Polar residues" evidence="1">
    <location>
        <begin position="1"/>
        <end position="10"/>
    </location>
</feature>
<reference evidence="3" key="1">
    <citation type="journal article" date="2011" name="Proc. Natl. Acad. Sci. U.S.A.">
        <title>Obligate biotrophy features unraveled by the genomic analysis of rust fungi.</title>
        <authorList>
            <person name="Duplessis S."/>
            <person name="Cuomo C.A."/>
            <person name="Lin Y.-C."/>
            <person name="Aerts A."/>
            <person name="Tisserant E."/>
            <person name="Veneault-Fourrey C."/>
            <person name="Joly D.L."/>
            <person name="Hacquard S."/>
            <person name="Amselem J."/>
            <person name="Cantarel B.L."/>
            <person name="Chiu R."/>
            <person name="Coutinho P.M."/>
            <person name="Feau N."/>
            <person name="Field M."/>
            <person name="Frey P."/>
            <person name="Gelhaye E."/>
            <person name="Goldberg J."/>
            <person name="Grabherr M.G."/>
            <person name="Kodira C.D."/>
            <person name="Kohler A."/>
            <person name="Kuees U."/>
            <person name="Lindquist E.A."/>
            <person name="Lucas S.M."/>
            <person name="Mago R."/>
            <person name="Mauceli E."/>
            <person name="Morin E."/>
            <person name="Murat C."/>
            <person name="Pangilinan J.L."/>
            <person name="Park R."/>
            <person name="Pearson M."/>
            <person name="Quesneville H."/>
            <person name="Rouhier N."/>
            <person name="Sakthikumar S."/>
            <person name="Salamov A.A."/>
            <person name="Schmutz J."/>
            <person name="Selles B."/>
            <person name="Shapiro H."/>
            <person name="Tanguay P."/>
            <person name="Tuskan G.A."/>
            <person name="Henrissat B."/>
            <person name="Van de Peer Y."/>
            <person name="Rouze P."/>
            <person name="Ellis J.G."/>
            <person name="Dodds P.N."/>
            <person name="Schein J.E."/>
            <person name="Zhong S."/>
            <person name="Hamelin R.C."/>
            <person name="Grigoriev I.V."/>
            <person name="Szabo L.J."/>
            <person name="Martin F."/>
        </authorList>
    </citation>
    <scope>NUCLEOTIDE SEQUENCE [LARGE SCALE GENOMIC DNA]</scope>
    <source>
        <strain evidence="3">98AG31 / pathotype 3-4-7</strain>
    </source>
</reference>